<dbReference type="OrthoDB" id="6372431at2759"/>
<accession>A0A9N7RG51</accession>
<gene>
    <name evidence="5" type="ORF">SHERM_01874</name>
</gene>
<keyword evidence="4" id="KW-0547">Nucleotide-binding</keyword>
<dbReference type="Gene3D" id="3.30.420.40">
    <property type="match status" value="1"/>
</dbReference>
<dbReference type="Gene3D" id="3.30.420.150">
    <property type="entry name" value="Exopolyphosphatase. Domain 2"/>
    <property type="match status" value="1"/>
</dbReference>
<keyword evidence="4" id="KW-0067">ATP-binding</keyword>
<sequence length="308" mass="34436">MISDKSKTHESLPVLLHSYPDSVNKSNGCEYHCMQTEPGLHNFVDDESGVRASLEPLIRYAEKRVPLDRHYKTPIFVLATAGMRSLLPDETRQILQNVENVVQRHGFMYRKNWIRVLSGKEEAYYGWVALNYKMGHFQSSSSLSSTLGLLDLGGSSLQVVAEVDSPTGDEHGFRSKIGPFEHDIVAYSLPAFGLIEGFDRTVVMLSHTRALGENFNGMFQVKHPCLGSGFIRNYTCRGCFGVDNHNSHALKNSNELNSVFLVGEPNWEECEVIARATAINSSSLELLTRNNYHSDCMGLFSYGGQFDS</sequence>
<evidence type="ECO:0000256" key="4">
    <source>
        <dbReference type="PIRSR" id="PIRSR600407-2"/>
    </source>
</evidence>
<dbReference type="PANTHER" id="PTHR11782:SF92">
    <property type="entry name" value="APYRASE 7"/>
    <property type="match status" value="1"/>
</dbReference>
<dbReference type="GO" id="GO:0005524">
    <property type="term" value="F:ATP binding"/>
    <property type="evidence" value="ECO:0007669"/>
    <property type="project" value="UniProtKB-KW"/>
</dbReference>
<proteinExistence type="inferred from homology"/>
<dbReference type="GO" id="GO:0016020">
    <property type="term" value="C:membrane"/>
    <property type="evidence" value="ECO:0007669"/>
    <property type="project" value="TreeGrafter"/>
</dbReference>
<keyword evidence="2" id="KW-0378">Hydrolase</keyword>
<dbReference type="Proteomes" id="UP001153555">
    <property type="component" value="Unassembled WGS sequence"/>
</dbReference>
<evidence type="ECO:0000313" key="6">
    <source>
        <dbReference type="Proteomes" id="UP001153555"/>
    </source>
</evidence>
<dbReference type="Pfam" id="PF01150">
    <property type="entry name" value="GDA1_CD39"/>
    <property type="match status" value="1"/>
</dbReference>
<evidence type="ECO:0000313" key="5">
    <source>
        <dbReference type="EMBL" id="CAA0826676.1"/>
    </source>
</evidence>
<feature type="binding site" evidence="4">
    <location>
        <begin position="154"/>
        <end position="158"/>
    </location>
    <ligand>
        <name>ATP</name>
        <dbReference type="ChEBI" id="CHEBI:30616"/>
    </ligand>
</feature>
<evidence type="ECO:0000256" key="2">
    <source>
        <dbReference type="ARBA" id="ARBA00022801"/>
    </source>
</evidence>
<comment type="caution">
    <text evidence="5">The sequence shown here is derived from an EMBL/GenBank/DDBJ whole genome shotgun (WGS) entry which is preliminary data.</text>
</comment>
<dbReference type="GO" id="GO:0017110">
    <property type="term" value="F:nucleoside diphosphate phosphatase activity"/>
    <property type="evidence" value="ECO:0007669"/>
    <property type="project" value="TreeGrafter"/>
</dbReference>
<evidence type="ECO:0000256" key="1">
    <source>
        <dbReference type="ARBA" id="ARBA00009283"/>
    </source>
</evidence>
<reference evidence="5" key="1">
    <citation type="submission" date="2019-12" db="EMBL/GenBank/DDBJ databases">
        <authorList>
            <person name="Scholes J."/>
        </authorList>
    </citation>
    <scope>NUCLEOTIDE SEQUENCE</scope>
</reference>
<dbReference type="EMBL" id="CACSLK010027624">
    <property type="protein sequence ID" value="CAA0826676.1"/>
    <property type="molecule type" value="Genomic_DNA"/>
</dbReference>
<organism evidence="5 6">
    <name type="scientific">Striga hermonthica</name>
    <name type="common">Purple witchweed</name>
    <name type="synonym">Buchnera hermonthica</name>
    <dbReference type="NCBI Taxonomy" id="68872"/>
    <lineage>
        <taxon>Eukaryota</taxon>
        <taxon>Viridiplantae</taxon>
        <taxon>Streptophyta</taxon>
        <taxon>Embryophyta</taxon>
        <taxon>Tracheophyta</taxon>
        <taxon>Spermatophyta</taxon>
        <taxon>Magnoliopsida</taxon>
        <taxon>eudicotyledons</taxon>
        <taxon>Gunneridae</taxon>
        <taxon>Pentapetalae</taxon>
        <taxon>asterids</taxon>
        <taxon>lamiids</taxon>
        <taxon>Lamiales</taxon>
        <taxon>Orobanchaceae</taxon>
        <taxon>Buchnereae</taxon>
        <taxon>Striga</taxon>
    </lineage>
</organism>
<name>A0A9N7RG51_STRHE</name>
<dbReference type="InterPro" id="IPR000407">
    <property type="entry name" value="GDA1_CD39_NTPase"/>
</dbReference>
<dbReference type="PANTHER" id="PTHR11782">
    <property type="entry name" value="ADENOSINE/GUANOSINE DIPHOSPHATASE"/>
    <property type="match status" value="1"/>
</dbReference>
<keyword evidence="6" id="KW-1185">Reference proteome</keyword>
<feature type="active site" description="Proton acceptor" evidence="3">
    <location>
        <position position="122"/>
    </location>
</feature>
<dbReference type="AlphaFoldDB" id="A0A9N7RG51"/>
<protein>
    <submittedName>
        <fullName evidence="5">Probable apyrase 7</fullName>
    </submittedName>
</protein>
<comment type="similarity">
    <text evidence="1">Belongs to the GDA1/CD39 NTPase family.</text>
</comment>
<evidence type="ECO:0000256" key="3">
    <source>
        <dbReference type="PIRSR" id="PIRSR600407-1"/>
    </source>
</evidence>
<dbReference type="GO" id="GO:0009134">
    <property type="term" value="P:nucleoside diphosphate catabolic process"/>
    <property type="evidence" value="ECO:0007669"/>
    <property type="project" value="TreeGrafter"/>
</dbReference>